<gene>
    <name evidence="2" type="primary">Aste57867_188</name>
    <name evidence="1" type="ORF">As57867_000188</name>
    <name evidence="2" type="ORF">ASTE57867_188</name>
</gene>
<dbReference type="AlphaFoldDB" id="A0A485K751"/>
<protein>
    <submittedName>
        <fullName evidence="2">Aste57867_188 protein</fullName>
    </submittedName>
</protein>
<evidence type="ECO:0000313" key="1">
    <source>
        <dbReference type="EMBL" id="KAF0720595.1"/>
    </source>
</evidence>
<accession>A0A485K751</accession>
<reference evidence="1" key="2">
    <citation type="submission" date="2019-06" db="EMBL/GenBank/DDBJ databases">
        <title>Genomics analysis of Aphanomyces spp. identifies a new class of oomycete effector associated with host adaptation.</title>
        <authorList>
            <person name="Gaulin E."/>
        </authorList>
    </citation>
    <scope>NUCLEOTIDE SEQUENCE</scope>
    <source>
        <strain evidence="1">CBS 578.67</strain>
    </source>
</reference>
<keyword evidence="3" id="KW-1185">Reference proteome</keyword>
<organism evidence="2 3">
    <name type="scientific">Aphanomyces stellatus</name>
    <dbReference type="NCBI Taxonomy" id="120398"/>
    <lineage>
        <taxon>Eukaryota</taxon>
        <taxon>Sar</taxon>
        <taxon>Stramenopiles</taxon>
        <taxon>Oomycota</taxon>
        <taxon>Saprolegniomycetes</taxon>
        <taxon>Saprolegniales</taxon>
        <taxon>Verrucalvaceae</taxon>
        <taxon>Aphanomyces</taxon>
    </lineage>
</organism>
<sequence>MEVSLEFDSISCECANPLFSYKYLRTHRSGSLKLIRCFPHCCPLHSYGNFCANGVALKATNALPTLSDVLVFARFQGSEEGVLVAGDYLDAQSILGNLRSVDNQKGVWIPSCSEPVSESSNDMFYIVNKNNEFGWHYGWIGSSTQAQRACSHHLVAYMVRHVHIGGKPMFQVVQSTVSPPFIVMSYRRACYFCQKHRTPPVNAQPKTECECEGEFNLKRSLPLTSTMNLPGSLSVCKTIDPATMERQLTILLAFLATPSVHFFAAQMPTFESRVLKSLLQPMGAVLSFTAYQRRAMIFPVNVLRPTPPNLPNSPDLESLKTFCLDLALAGLTYGALQHICSYFSSCTEHLLNREALHEAYLEWVKQSHQAITARLMPLNLSVSQLTAHVLHAAFQFEALQSVRTYVDAWDKLADVSTPGFDYFVAQLREVFMAEDMSTTPSAISMIGHSGRWMYDKTISVVYNHSMSPSLDLSLATLLRCITMGYSVQMYHNNNILRIKSDLQVFSTIWSEFILDGRPRVFRVFPNGESSLTRLAGLQHGDYIGQIRDGAVSLDFLSWSSSEFDARQALRVTVVLHQVKETALDVGISIGMTTITTSNDVDFMAIPAIERYATYNRDNEAAVANLKLGYNRVK</sequence>
<dbReference type="Proteomes" id="UP000332933">
    <property type="component" value="Unassembled WGS sequence"/>
</dbReference>
<proteinExistence type="predicted"/>
<evidence type="ECO:0000313" key="3">
    <source>
        <dbReference type="Proteomes" id="UP000332933"/>
    </source>
</evidence>
<dbReference type="EMBL" id="VJMH01000007">
    <property type="protein sequence ID" value="KAF0720595.1"/>
    <property type="molecule type" value="Genomic_DNA"/>
</dbReference>
<evidence type="ECO:0000313" key="2">
    <source>
        <dbReference type="EMBL" id="VFT77414.1"/>
    </source>
</evidence>
<reference evidence="2 3" key="1">
    <citation type="submission" date="2019-03" db="EMBL/GenBank/DDBJ databases">
        <authorList>
            <person name="Gaulin E."/>
            <person name="Dumas B."/>
        </authorList>
    </citation>
    <scope>NUCLEOTIDE SEQUENCE [LARGE SCALE GENOMIC DNA]</scope>
    <source>
        <strain evidence="2">CBS 568.67</strain>
    </source>
</reference>
<dbReference type="EMBL" id="CAADRA010000007">
    <property type="protein sequence ID" value="VFT77414.1"/>
    <property type="molecule type" value="Genomic_DNA"/>
</dbReference>
<dbReference type="OrthoDB" id="63765at2759"/>
<name>A0A485K751_9STRA</name>